<keyword evidence="7 8" id="KW-0131">Cell cycle</keyword>
<dbReference type="NCBIfam" id="TIGR02209">
    <property type="entry name" value="ftsL_broad"/>
    <property type="match status" value="1"/>
</dbReference>
<evidence type="ECO:0000256" key="3">
    <source>
        <dbReference type="ARBA" id="ARBA00022618"/>
    </source>
</evidence>
<keyword evidence="4 8" id="KW-0812">Transmembrane</keyword>
<comment type="similarity">
    <text evidence="8">Belongs to the FtsL family.</text>
</comment>
<organism evidence="10 11">
    <name type="scientific">Lacimicrobium alkaliphilum</name>
    <dbReference type="NCBI Taxonomy" id="1526571"/>
    <lineage>
        <taxon>Bacteria</taxon>
        <taxon>Pseudomonadati</taxon>
        <taxon>Pseudomonadota</taxon>
        <taxon>Gammaproteobacteria</taxon>
        <taxon>Alteromonadales</taxon>
        <taxon>Alteromonadaceae</taxon>
        <taxon>Lacimicrobium</taxon>
    </lineage>
</organism>
<feature type="transmembrane region" description="Helical" evidence="8">
    <location>
        <begin position="25"/>
        <end position="42"/>
    </location>
</feature>
<dbReference type="HAMAP" id="MF_00910">
    <property type="entry name" value="FtsL"/>
    <property type="match status" value="1"/>
</dbReference>
<dbReference type="Proteomes" id="UP000068447">
    <property type="component" value="Chromosome"/>
</dbReference>
<keyword evidence="5 8" id="KW-1133">Transmembrane helix</keyword>
<dbReference type="OrthoDB" id="6196803at2"/>
<dbReference type="AlphaFoldDB" id="A0A0U3AZW6"/>
<dbReference type="STRING" id="1526571.AT746_16265"/>
<evidence type="ECO:0000256" key="5">
    <source>
        <dbReference type="ARBA" id="ARBA00022989"/>
    </source>
</evidence>
<dbReference type="Pfam" id="PF04999">
    <property type="entry name" value="FtsL"/>
    <property type="match status" value="1"/>
</dbReference>
<keyword evidence="11" id="KW-1185">Reference proteome</keyword>
<evidence type="ECO:0000256" key="4">
    <source>
        <dbReference type="ARBA" id="ARBA00022692"/>
    </source>
</evidence>
<proteinExistence type="inferred from homology"/>
<comment type="function">
    <text evidence="8">Essential cell division protein. May link together the upstream cell division proteins, which are predominantly cytoplasmic, with the downstream cell division proteins, which are predominantly periplasmic.</text>
</comment>
<evidence type="ECO:0000256" key="2">
    <source>
        <dbReference type="ARBA" id="ARBA00022475"/>
    </source>
</evidence>
<keyword evidence="6 8" id="KW-0472">Membrane</keyword>
<dbReference type="GO" id="GO:0032153">
    <property type="term" value="C:cell division site"/>
    <property type="evidence" value="ECO:0007669"/>
    <property type="project" value="UniProtKB-UniRule"/>
</dbReference>
<keyword evidence="3 8" id="KW-0132">Cell division</keyword>
<dbReference type="KEGG" id="lal:AT746_16265"/>
<evidence type="ECO:0000256" key="6">
    <source>
        <dbReference type="ARBA" id="ARBA00023136"/>
    </source>
</evidence>
<dbReference type="RefSeq" id="WP_062482434.1">
    <property type="nucleotide sequence ID" value="NZ_CP013650.1"/>
</dbReference>
<gene>
    <name evidence="8" type="primary">ftsL</name>
    <name evidence="10" type="ORF">AT746_16265</name>
</gene>
<dbReference type="GO" id="GO:0043093">
    <property type="term" value="P:FtsZ-dependent cytokinesis"/>
    <property type="evidence" value="ECO:0007669"/>
    <property type="project" value="UniProtKB-UniRule"/>
</dbReference>
<evidence type="ECO:0000256" key="9">
    <source>
        <dbReference type="NCBIfam" id="TIGR02209"/>
    </source>
</evidence>
<comment type="subunit">
    <text evidence="8">Part of a complex composed of FtsB, FtsL and FtsQ.</text>
</comment>
<comment type="subcellular location">
    <subcellularLocation>
        <location evidence="8">Cell inner membrane</location>
        <topology evidence="8">Single-pass type II membrane protein</topology>
    </subcellularLocation>
    <subcellularLocation>
        <location evidence="1">Cell membrane</location>
        <topology evidence="1">Single-pass type II membrane protein</topology>
    </subcellularLocation>
    <text evidence="8">Localizes to the division septum where it forms a ring structure.</text>
</comment>
<dbReference type="InterPro" id="IPR011922">
    <property type="entry name" value="Cell_div_FtsL"/>
</dbReference>
<dbReference type="EMBL" id="CP013650">
    <property type="protein sequence ID" value="ALS99663.1"/>
    <property type="molecule type" value="Genomic_DNA"/>
</dbReference>
<dbReference type="PANTHER" id="PTHR37479:SF1">
    <property type="entry name" value="CELL DIVISION PROTEIN FTSL"/>
    <property type="match status" value="1"/>
</dbReference>
<evidence type="ECO:0000256" key="1">
    <source>
        <dbReference type="ARBA" id="ARBA00004401"/>
    </source>
</evidence>
<reference evidence="10 11" key="1">
    <citation type="submission" date="2015-12" db="EMBL/GenBank/DDBJ databases">
        <title>Complete genome of Lacimicrobium alkaliphilum KCTC 32984.</title>
        <authorList>
            <person name="Kim S.-G."/>
            <person name="Lee Y.-J."/>
        </authorList>
    </citation>
    <scope>NUCLEOTIDE SEQUENCE [LARGE SCALE GENOMIC DNA]</scope>
    <source>
        <strain evidence="10 11">YelD216</strain>
    </source>
</reference>
<sequence length="106" mass="12298">MNSATPHFNLISLIWTDLTRHPGRVLLFLMVVLSALAVILSAHHNRQLAIGHEQLMQQRDQLDVEWRHLVLEQSALTEHNRLESLAAKELNMRRPQPQDEIVVRIK</sequence>
<dbReference type="GO" id="GO:0005886">
    <property type="term" value="C:plasma membrane"/>
    <property type="evidence" value="ECO:0007669"/>
    <property type="project" value="UniProtKB-SubCell"/>
</dbReference>
<dbReference type="PANTHER" id="PTHR37479">
    <property type="entry name" value="CELL DIVISION PROTEIN FTSL"/>
    <property type="match status" value="1"/>
</dbReference>
<name>A0A0U3AZW6_9ALTE</name>
<keyword evidence="8" id="KW-0997">Cell inner membrane</keyword>
<evidence type="ECO:0000313" key="11">
    <source>
        <dbReference type="Proteomes" id="UP000068447"/>
    </source>
</evidence>
<protein>
    <recommendedName>
        <fullName evidence="8 9">Cell division protein FtsL</fullName>
    </recommendedName>
</protein>
<evidence type="ECO:0000256" key="8">
    <source>
        <dbReference type="HAMAP-Rule" id="MF_00910"/>
    </source>
</evidence>
<keyword evidence="2 8" id="KW-1003">Cell membrane</keyword>
<evidence type="ECO:0000313" key="10">
    <source>
        <dbReference type="EMBL" id="ALS99663.1"/>
    </source>
</evidence>
<accession>A0A0U3AZW6</accession>
<evidence type="ECO:0000256" key="7">
    <source>
        <dbReference type="ARBA" id="ARBA00023306"/>
    </source>
</evidence>